<dbReference type="PANTHER" id="PTHR46108">
    <property type="entry name" value="BLUE CHEESE"/>
    <property type="match status" value="1"/>
</dbReference>
<evidence type="ECO:0000259" key="6">
    <source>
        <dbReference type="PROSITE" id="PS51783"/>
    </source>
</evidence>
<proteinExistence type="predicted"/>
<name>A0A139A3B6_GONPJ</name>
<sequence length="1138" mass="128779">MLKSKNKGVEYRELVEGFSKVLELDANAFLQWVEAYKSVLSGVFEEGATRIWESHLAWELKSSKDYVKGLTLKRESKLKRLEKTDNSNAVLIAKYANRTQVWIADVQENEVLRYRRFAQDYFDTSLFIEEDWNKLVGETVSERAIWGAPSSLSARWKLDFTEGPLRQRKKLRLNFDKVKELGVPLKMAASDSGTTSRGLPTNVKHTETGERIRQVHVDAEYFGDDAEAVNIAETAVEANFVGLNATTAQNSVDPRLGGEAQQNPQQDFPSRPEESPHVAGDNEDGHTGDNSTNLASDDDKNRKVARLLDPNDLVVESYNSARVLGLDICEGLLVICKHNIYLIDNYIRRSDGELDDVSNVSPEQRNIYNVILKGKVFGPADLKHEARKWAYESIKEVHKRKFLFRNVGLEIFLVDGRNFLITLDARDRETVYNRLLSKATAAAATANENLVNEDQTMGLKLQSIFFGASSLVELTSRWERREISNFEYLMRLNTLSGRTYNDLTQYPIFPWVLRDYTSLELDLSDPKVYRDLSKPMGGQDADRAEEFRERYDHWEDPDGKPAFHYGTHYSSAMIVCSYLLRLEPFTQQYLKLQGGHFDHADRLFHSVSYAWESASKLNTTDVRELIPEFYYLPEFLMNMNKHDFGTRQTGEIIDDVLLPPWAKGSPKVFVNRMREALESDYVSEHLHEWIDLIFGFKQTGEEAARSLNVFHYLSYEGAVDIDGIADPIEKQATIGIINNFGQTPRQLFRRPHPKRHPPDPADAFFRIHTHSELLLQSMYPIQDIQQPIAAIQLNSDKITVLGASRALIPPQFTKFVEWGYPDGSVRLCNINDDRVLGIFESMHLGAVTCAQFADEETLITGGTDSVLCVWKLRKIQGLDFVLAQSLRGHRSSVSCLFVCHSFSTIVSGSVEDDFAIVWDLNRMKYVRSLPNEKGIQAVSMNESTGDIVVCSGTTIRVFTINGDLLLSKTTSPQSSDYIMCCAIYTSDDERGGDCVITGHRKSGIRLWRVVPESSRDSSNSIGINPGVRWELRLLRSLEYKVDSAPITCVSPSLSRRYLLSGDAKGRLFAWTLADGSGTEVHWLPNSEVCLGCGPLNVWKRWESWIEHVVFAADARIICCATPEGCEDLGPAGSTRRNY</sequence>
<evidence type="ECO:0000256" key="1">
    <source>
        <dbReference type="ARBA" id="ARBA00022574"/>
    </source>
</evidence>
<dbReference type="InterPro" id="IPR011993">
    <property type="entry name" value="PH-like_dom_sf"/>
</dbReference>
<dbReference type="CDD" id="cd01201">
    <property type="entry name" value="PH_BEACH"/>
    <property type="match status" value="1"/>
</dbReference>
<dbReference type="Pfam" id="PF14844">
    <property type="entry name" value="PH_BEACH"/>
    <property type="match status" value="1"/>
</dbReference>
<dbReference type="SMART" id="SM00320">
    <property type="entry name" value="WD40"/>
    <property type="match status" value="4"/>
</dbReference>
<evidence type="ECO:0000259" key="5">
    <source>
        <dbReference type="PROSITE" id="PS50197"/>
    </source>
</evidence>
<dbReference type="SUPFAM" id="SSF50729">
    <property type="entry name" value="PH domain-like"/>
    <property type="match status" value="1"/>
</dbReference>
<dbReference type="PANTHER" id="PTHR46108:SF4">
    <property type="entry name" value="BLUE CHEESE"/>
    <property type="match status" value="1"/>
</dbReference>
<dbReference type="CDD" id="cd06071">
    <property type="entry name" value="Beach"/>
    <property type="match status" value="1"/>
</dbReference>
<dbReference type="PROSITE" id="PS50197">
    <property type="entry name" value="BEACH"/>
    <property type="match status" value="1"/>
</dbReference>
<dbReference type="InterPro" id="IPR036322">
    <property type="entry name" value="WD40_repeat_dom_sf"/>
</dbReference>
<evidence type="ECO:0000313" key="7">
    <source>
        <dbReference type="EMBL" id="KXS11307.1"/>
    </source>
</evidence>
<dbReference type="InterPro" id="IPR023362">
    <property type="entry name" value="PH-BEACH_dom"/>
</dbReference>
<dbReference type="Gene3D" id="2.130.10.10">
    <property type="entry name" value="YVTN repeat-like/Quinoprotein amine dehydrogenase"/>
    <property type="match status" value="2"/>
</dbReference>
<feature type="domain" description="BEACH-type PH" evidence="6">
    <location>
        <begin position="309"/>
        <end position="436"/>
    </location>
</feature>
<feature type="domain" description="BEACH" evidence="5">
    <location>
        <begin position="463"/>
        <end position="755"/>
    </location>
</feature>
<evidence type="ECO:0000256" key="4">
    <source>
        <dbReference type="SAM" id="MobiDB-lite"/>
    </source>
</evidence>
<dbReference type="EMBL" id="KQ965804">
    <property type="protein sequence ID" value="KXS11307.1"/>
    <property type="molecule type" value="Genomic_DNA"/>
</dbReference>
<dbReference type="PROSITE" id="PS50082">
    <property type="entry name" value="WD_REPEATS_2"/>
    <property type="match status" value="1"/>
</dbReference>
<dbReference type="Gene3D" id="1.10.1540.10">
    <property type="entry name" value="BEACH domain"/>
    <property type="match status" value="1"/>
</dbReference>
<dbReference type="AlphaFoldDB" id="A0A139A3B6"/>
<dbReference type="InterPro" id="IPR051944">
    <property type="entry name" value="BEACH_domain_protein"/>
</dbReference>
<dbReference type="OrthoDB" id="26681at2759"/>
<dbReference type="PROSITE" id="PS51783">
    <property type="entry name" value="PH_BEACH"/>
    <property type="match status" value="1"/>
</dbReference>
<evidence type="ECO:0000256" key="3">
    <source>
        <dbReference type="PROSITE-ProRule" id="PRU00221"/>
    </source>
</evidence>
<dbReference type="FunFam" id="1.10.1540.10:FF:000002">
    <property type="entry name" value="WD repeat and FYVE domain containing 3"/>
    <property type="match status" value="1"/>
</dbReference>
<gene>
    <name evidence="7" type="ORF">M427DRAFT_138388</name>
</gene>
<dbReference type="Pfam" id="PF00400">
    <property type="entry name" value="WD40"/>
    <property type="match status" value="2"/>
</dbReference>
<dbReference type="InterPro" id="IPR001680">
    <property type="entry name" value="WD40_rpt"/>
</dbReference>
<dbReference type="InterPro" id="IPR036372">
    <property type="entry name" value="BEACH_dom_sf"/>
</dbReference>
<dbReference type="Pfam" id="PF02138">
    <property type="entry name" value="Beach"/>
    <property type="match status" value="1"/>
</dbReference>
<keyword evidence="8" id="KW-1185">Reference proteome</keyword>
<protein>
    <submittedName>
        <fullName evidence="7">Beach-domain-containing protein</fullName>
    </submittedName>
</protein>
<keyword evidence="2" id="KW-0677">Repeat</keyword>
<evidence type="ECO:0000313" key="8">
    <source>
        <dbReference type="Proteomes" id="UP000070544"/>
    </source>
</evidence>
<accession>A0A139A3B6</accession>
<dbReference type="Proteomes" id="UP000070544">
    <property type="component" value="Unassembled WGS sequence"/>
</dbReference>
<evidence type="ECO:0000256" key="2">
    <source>
        <dbReference type="ARBA" id="ARBA00022737"/>
    </source>
</evidence>
<dbReference type="SUPFAM" id="SSF81837">
    <property type="entry name" value="BEACH domain"/>
    <property type="match status" value="1"/>
</dbReference>
<dbReference type="SUPFAM" id="SSF50978">
    <property type="entry name" value="WD40 repeat-like"/>
    <property type="match status" value="1"/>
</dbReference>
<feature type="repeat" description="WD" evidence="3">
    <location>
        <begin position="840"/>
        <end position="873"/>
    </location>
</feature>
<reference evidence="7 8" key="1">
    <citation type="journal article" date="2015" name="Genome Biol. Evol.">
        <title>Phylogenomic analyses indicate that early fungi evolved digesting cell walls of algal ancestors of land plants.</title>
        <authorList>
            <person name="Chang Y."/>
            <person name="Wang S."/>
            <person name="Sekimoto S."/>
            <person name="Aerts A.L."/>
            <person name="Choi C."/>
            <person name="Clum A."/>
            <person name="LaButti K.M."/>
            <person name="Lindquist E.A."/>
            <person name="Yee Ngan C."/>
            <person name="Ohm R.A."/>
            <person name="Salamov A.A."/>
            <person name="Grigoriev I.V."/>
            <person name="Spatafora J.W."/>
            <person name="Berbee M.L."/>
        </authorList>
    </citation>
    <scope>NUCLEOTIDE SEQUENCE [LARGE SCALE GENOMIC DNA]</scope>
    <source>
        <strain evidence="7 8">JEL478</strain>
    </source>
</reference>
<keyword evidence="1 3" id="KW-0853">WD repeat</keyword>
<dbReference type="SMART" id="SM01026">
    <property type="entry name" value="Beach"/>
    <property type="match status" value="1"/>
</dbReference>
<feature type="region of interest" description="Disordered" evidence="4">
    <location>
        <begin position="251"/>
        <end position="302"/>
    </location>
</feature>
<dbReference type="InterPro" id="IPR000409">
    <property type="entry name" value="BEACH_dom"/>
</dbReference>
<dbReference type="InterPro" id="IPR015943">
    <property type="entry name" value="WD40/YVTN_repeat-like_dom_sf"/>
</dbReference>
<organism evidence="7 8">
    <name type="scientific">Gonapodya prolifera (strain JEL478)</name>
    <name type="common">Monoblepharis prolifera</name>
    <dbReference type="NCBI Taxonomy" id="1344416"/>
    <lineage>
        <taxon>Eukaryota</taxon>
        <taxon>Fungi</taxon>
        <taxon>Fungi incertae sedis</taxon>
        <taxon>Chytridiomycota</taxon>
        <taxon>Chytridiomycota incertae sedis</taxon>
        <taxon>Monoblepharidomycetes</taxon>
        <taxon>Monoblepharidales</taxon>
        <taxon>Gonapodyaceae</taxon>
        <taxon>Gonapodya</taxon>
    </lineage>
</organism>
<dbReference type="Gene3D" id="2.30.29.30">
    <property type="entry name" value="Pleckstrin-homology domain (PH domain)/Phosphotyrosine-binding domain (PTB)"/>
    <property type="match status" value="1"/>
</dbReference>
<dbReference type="STRING" id="1344416.A0A139A3B6"/>